<dbReference type="PANTHER" id="PTHR31686:SF1">
    <property type="entry name" value="SULFITE EFFLUX PUMP SSU1"/>
    <property type="match status" value="1"/>
</dbReference>
<sequence length="387" mass="39764">MTSLLDAPATVPADGPRHRPARLGLLRELDRPRDAFAHLGPNWFTSVMGTGIVGGAAVSLPIRFPGLAVFATAVWGLAAVLLVVLAGAWTVHWIRHTDTARAHAADPVMAQSWGAVAMGTMTVGAGAVLLGPPVLGTTTAVAVSATLWGLGTALGLVTAVWIPYRMITQHDVRDDAASGAWLMPVVPPMVSAADGALLLPHLGAGTARTTMLLGCYAMVGVSLVATLAILPQVWRRLVVHGTPPAAAVPTLWIVLGPLGQSVTAANLLAGQAPASLPEPYASGAAVLGLFYGVPVWGFAMVWLALAAAVTVRTARRGLPFTLTWWSFTFPVGTCVTATSALAARTSLPALAWAALGLYAVLVTAWAVVAARTVHGGLVRGNLLGGTP</sequence>
<dbReference type="InterPro" id="IPR038665">
    <property type="entry name" value="Voltage-dep_anion_channel_sf"/>
</dbReference>
<evidence type="ECO:0000256" key="1">
    <source>
        <dbReference type="ARBA" id="ARBA00004651"/>
    </source>
</evidence>
<name>A0ABP9ALS9_9PSEU</name>
<keyword evidence="4" id="KW-1003">Cell membrane</keyword>
<keyword evidence="7 8" id="KW-0472">Membrane</keyword>
<dbReference type="InterPro" id="IPR051629">
    <property type="entry name" value="Sulfite_efflux_TDT"/>
</dbReference>
<dbReference type="Pfam" id="PF03595">
    <property type="entry name" value="SLAC1"/>
    <property type="match status" value="1"/>
</dbReference>
<evidence type="ECO:0000256" key="4">
    <source>
        <dbReference type="ARBA" id="ARBA00022475"/>
    </source>
</evidence>
<feature type="transmembrane region" description="Helical" evidence="8">
    <location>
        <begin position="68"/>
        <end position="91"/>
    </location>
</feature>
<keyword evidence="6 8" id="KW-1133">Transmembrane helix</keyword>
<evidence type="ECO:0000256" key="6">
    <source>
        <dbReference type="ARBA" id="ARBA00022989"/>
    </source>
</evidence>
<proteinExistence type="inferred from homology"/>
<dbReference type="EMBL" id="BAABHO010000009">
    <property type="protein sequence ID" value="GAA4782995.1"/>
    <property type="molecule type" value="Genomic_DNA"/>
</dbReference>
<evidence type="ECO:0000313" key="10">
    <source>
        <dbReference type="Proteomes" id="UP001500928"/>
    </source>
</evidence>
<evidence type="ECO:0000256" key="3">
    <source>
        <dbReference type="ARBA" id="ARBA00022448"/>
    </source>
</evidence>
<evidence type="ECO:0000256" key="2">
    <source>
        <dbReference type="ARBA" id="ARBA00008566"/>
    </source>
</evidence>
<feature type="transmembrane region" description="Helical" evidence="8">
    <location>
        <begin position="289"/>
        <end position="310"/>
    </location>
</feature>
<feature type="transmembrane region" description="Helical" evidence="8">
    <location>
        <begin position="141"/>
        <end position="164"/>
    </location>
</feature>
<accession>A0ABP9ALS9</accession>
<protein>
    <submittedName>
        <fullName evidence="9">TDT family transporter</fullName>
    </submittedName>
</protein>
<evidence type="ECO:0000256" key="7">
    <source>
        <dbReference type="ARBA" id="ARBA00023136"/>
    </source>
</evidence>
<feature type="transmembrane region" description="Helical" evidence="8">
    <location>
        <begin position="322"/>
        <end position="343"/>
    </location>
</feature>
<feature type="transmembrane region" description="Helical" evidence="8">
    <location>
        <begin position="349"/>
        <end position="370"/>
    </location>
</feature>
<feature type="transmembrane region" description="Helical" evidence="8">
    <location>
        <begin position="112"/>
        <end position="135"/>
    </location>
</feature>
<comment type="caution">
    <text evidence="9">The sequence shown here is derived from an EMBL/GenBank/DDBJ whole genome shotgun (WGS) entry which is preliminary data.</text>
</comment>
<dbReference type="RefSeq" id="WP_345412652.1">
    <property type="nucleotide sequence ID" value="NZ_BAABHO010000009.1"/>
</dbReference>
<feature type="transmembrane region" description="Helical" evidence="8">
    <location>
        <begin position="43"/>
        <end position="62"/>
    </location>
</feature>
<dbReference type="Gene3D" id="1.50.10.150">
    <property type="entry name" value="Voltage-dependent anion channel"/>
    <property type="match status" value="1"/>
</dbReference>
<feature type="transmembrane region" description="Helical" evidence="8">
    <location>
        <begin position="176"/>
        <end position="199"/>
    </location>
</feature>
<gene>
    <name evidence="9" type="ORF">GCM10023200_15540</name>
</gene>
<comment type="subcellular location">
    <subcellularLocation>
        <location evidence="1">Cell membrane</location>
        <topology evidence="1">Multi-pass membrane protein</topology>
    </subcellularLocation>
</comment>
<keyword evidence="5 8" id="KW-0812">Transmembrane</keyword>
<dbReference type="PANTHER" id="PTHR31686">
    <property type="match status" value="1"/>
</dbReference>
<evidence type="ECO:0000256" key="8">
    <source>
        <dbReference type="SAM" id="Phobius"/>
    </source>
</evidence>
<keyword evidence="10" id="KW-1185">Reference proteome</keyword>
<evidence type="ECO:0000313" key="9">
    <source>
        <dbReference type="EMBL" id="GAA4782995.1"/>
    </source>
</evidence>
<dbReference type="CDD" id="cd09320">
    <property type="entry name" value="TDT_like_2"/>
    <property type="match status" value="1"/>
</dbReference>
<dbReference type="InterPro" id="IPR004695">
    <property type="entry name" value="SLAC1/Mae1/Ssu1/TehA"/>
</dbReference>
<organism evidence="9 10">
    <name type="scientific">Actinomycetospora chlora</name>
    <dbReference type="NCBI Taxonomy" id="663608"/>
    <lineage>
        <taxon>Bacteria</taxon>
        <taxon>Bacillati</taxon>
        <taxon>Actinomycetota</taxon>
        <taxon>Actinomycetes</taxon>
        <taxon>Pseudonocardiales</taxon>
        <taxon>Pseudonocardiaceae</taxon>
        <taxon>Actinomycetospora</taxon>
    </lineage>
</organism>
<reference evidence="10" key="1">
    <citation type="journal article" date="2019" name="Int. J. Syst. Evol. Microbiol.">
        <title>The Global Catalogue of Microorganisms (GCM) 10K type strain sequencing project: providing services to taxonomists for standard genome sequencing and annotation.</title>
        <authorList>
            <consortium name="The Broad Institute Genomics Platform"/>
            <consortium name="The Broad Institute Genome Sequencing Center for Infectious Disease"/>
            <person name="Wu L."/>
            <person name="Ma J."/>
        </authorList>
    </citation>
    <scope>NUCLEOTIDE SEQUENCE [LARGE SCALE GENOMIC DNA]</scope>
    <source>
        <strain evidence="10">JCM 17979</strain>
    </source>
</reference>
<evidence type="ECO:0000256" key="5">
    <source>
        <dbReference type="ARBA" id="ARBA00022692"/>
    </source>
</evidence>
<feature type="transmembrane region" description="Helical" evidence="8">
    <location>
        <begin position="211"/>
        <end position="234"/>
    </location>
</feature>
<comment type="similarity">
    <text evidence="2">Belongs to the tellurite-resistance/dicarboxylate transporter (TDT) family.</text>
</comment>
<dbReference type="Proteomes" id="UP001500928">
    <property type="component" value="Unassembled WGS sequence"/>
</dbReference>
<keyword evidence="3" id="KW-0813">Transport</keyword>